<evidence type="ECO:0000256" key="3">
    <source>
        <dbReference type="ARBA" id="ARBA00022692"/>
    </source>
</evidence>
<gene>
    <name evidence="8" type="ordered locus">Acid_6591</name>
</gene>
<feature type="transmembrane region" description="Helical" evidence="7">
    <location>
        <begin position="38"/>
        <end position="58"/>
    </location>
</feature>
<dbReference type="Gene3D" id="1.20.1730.10">
    <property type="entry name" value="Sodium/glucose cotransporter"/>
    <property type="match status" value="1"/>
</dbReference>
<dbReference type="KEGG" id="sus:Acid_6591"/>
<dbReference type="EMBL" id="CP000473">
    <property type="protein sequence ID" value="ABJ87513.1"/>
    <property type="molecule type" value="Genomic_DNA"/>
</dbReference>
<dbReference type="PROSITE" id="PS50283">
    <property type="entry name" value="NA_SOLUT_SYMP_3"/>
    <property type="match status" value="1"/>
</dbReference>
<accession>Q01S57</accession>
<reference evidence="8" key="1">
    <citation type="submission" date="2006-10" db="EMBL/GenBank/DDBJ databases">
        <title>Complete sequence of Solibacter usitatus Ellin6076.</title>
        <authorList>
            <consortium name="US DOE Joint Genome Institute"/>
            <person name="Copeland A."/>
            <person name="Lucas S."/>
            <person name="Lapidus A."/>
            <person name="Barry K."/>
            <person name="Detter J.C."/>
            <person name="Glavina del Rio T."/>
            <person name="Hammon N."/>
            <person name="Israni S."/>
            <person name="Dalin E."/>
            <person name="Tice H."/>
            <person name="Pitluck S."/>
            <person name="Thompson L.S."/>
            <person name="Brettin T."/>
            <person name="Bruce D."/>
            <person name="Han C."/>
            <person name="Tapia R."/>
            <person name="Gilna P."/>
            <person name="Schmutz J."/>
            <person name="Larimer F."/>
            <person name="Land M."/>
            <person name="Hauser L."/>
            <person name="Kyrpides N."/>
            <person name="Mikhailova N."/>
            <person name="Janssen P.H."/>
            <person name="Kuske C.R."/>
            <person name="Richardson P."/>
        </authorList>
    </citation>
    <scope>NUCLEOTIDE SEQUENCE</scope>
    <source>
        <strain evidence="8">Ellin6076</strain>
    </source>
</reference>
<feature type="transmembrane region" description="Helical" evidence="7">
    <location>
        <begin position="78"/>
        <end position="98"/>
    </location>
</feature>
<dbReference type="eggNOG" id="COG0591">
    <property type="taxonomic scope" value="Bacteria"/>
</dbReference>
<dbReference type="InParanoid" id="Q01S57"/>
<name>Q01S57_SOLUE</name>
<evidence type="ECO:0000256" key="6">
    <source>
        <dbReference type="RuleBase" id="RU362091"/>
    </source>
</evidence>
<protein>
    <submittedName>
        <fullName evidence="8">Na+/solute symporter</fullName>
    </submittedName>
</protein>
<dbReference type="InterPro" id="IPR001734">
    <property type="entry name" value="Na/solute_symporter"/>
</dbReference>
<dbReference type="PANTHER" id="PTHR11819:SF77">
    <property type="entry name" value="SODIUM_GLUCOSE COTRANSPORT PROTEIN"/>
    <property type="match status" value="1"/>
</dbReference>
<keyword evidence="4 7" id="KW-1133">Transmembrane helix</keyword>
<feature type="transmembrane region" description="Helical" evidence="7">
    <location>
        <begin position="423"/>
        <end position="440"/>
    </location>
</feature>
<evidence type="ECO:0000313" key="8">
    <source>
        <dbReference type="EMBL" id="ABJ87513.1"/>
    </source>
</evidence>
<dbReference type="OrthoDB" id="9789704at2"/>
<keyword evidence="5 7" id="KW-0472">Membrane</keyword>
<feature type="transmembrane region" description="Helical" evidence="7">
    <location>
        <begin position="447"/>
        <end position="470"/>
    </location>
</feature>
<sequence>MQLHSLDWIIAFLSVAVCFVPALFFGKRSGKSTAEFFASGRSVPWWLAGISMVATTFSSDTPNLVANFVRTQGVAGNWQWWAFTLTGVSTVFFFARLWRRSGVLTDLEFYELRYSGKAASAVRGFRAVYLGLFFNCIIMATVNLAACKIAAILFGLPRWETLLAVGLLNVIFATHSGLWGVLVIDMIQFFIKMSAVIAAAYFAVTLPQVGGLSGMVDKLSHVRGPGGLNYLSLLPDFTNNWDLAVAIFIIPIAIQWWSVWYPGAEPGGGSYIAQRMLASKSEKDALGGTLFFNVAHYVLRPWPWILVGLCSIIVYPQLSDIQKAFPNLDPKLLGHDIAYPAMLRFLPAGWIGLMLGGLIAANSSTILTHLNWGASYLVHDFYRRFITRDASEKHYVKAGRYATVLLFVLSSAMVFALDTAKDSFNLLLAVGAGTGLLYILRWFWWRINAWCEIVAMISSFAVALIFLVLAKNGIVYGFSQQLIIGVALTTVSWIAAAYLSPQTDDRVLVGFYEKVRPFGPGWRRIQAKSSAPVVEGDNYPLALLGWIMGVTMIWSALFTVGNFLYGRTNYALILGVIFVISGSIVIQVVKKLWK</sequence>
<dbReference type="STRING" id="234267.Acid_6591"/>
<feature type="transmembrane region" description="Helical" evidence="7">
    <location>
        <begin position="350"/>
        <end position="378"/>
    </location>
</feature>
<feature type="transmembrane region" description="Helical" evidence="7">
    <location>
        <begin position="482"/>
        <end position="499"/>
    </location>
</feature>
<keyword evidence="3 7" id="KW-0812">Transmembrane</keyword>
<evidence type="ECO:0000256" key="4">
    <source>
        <dbReference type="ARBA" id="ARBA00022989"/>
    </source>
</evidence>
<feature type="transmembrane region" description="Helical" evidence="7">
    <location>
        <begin position="398"/>
        <end position="417"/>
    </location>
</feature>
<evidence type="ECO:0000256" key="5">
    <source>
        <dbReference type="ARBA" id="ARBA00023136"/>
    </source>
</evidence>
<feature type="transmembrane region" description="Helical" evidence="7">
    <location>
        <begin position="541"/>
        <end position="564"/>
    </location>
</feature>
<dbReference type="Pfam" id="PF00474">
    <property type="entry name" value="SSF"/>
    <property type="match status" value="1"/>
</dbReference>
<feature type="transmembrane region" description="Helical" evidence="7">
    <location>
        <begin position="127"/>
        <end position="156"/>
    </location>
</feature>
<dbReference type="CDD" id="cd11477">
    <property type="entry name" value="SLC5sbd_u1"/>
    <property type="match status" value="1"/>
</dbReference>
<dbReference type="InterPro" id="IPR038377">
    <property type="entry name" value="Na/Glc_symporter_sf"/>
</dbReference>
<comment type="subcellular location">
    <subcellularLocation>
        <location evidence="1">Membrane</location>
        <topology evidence="1">Multi-pass membrane protein</topology>
    </subcellularLocation>
</comment>
<dbReference type="GO" id="GO:0005886">
    <property type="term" value="C:plasma membrane"/>
    <property type="evidence" value="ECO:0007669"/>
    <property type="project" value="TreeGrafter"/>
</dbReference>
<evidence type="ECO:0000256" key="2">
    <source>
        <dbReference type="ARBA" id="ARBA00006434"/>
    </source>
</evidence>
<evidence type="ECO:0000256" key="1">
    <source>
        <dbReference type="ARBA" id="ARBA00004141"/>
    </source>
</evidence>
<feature type="transmembrane region" description="Helical" evidence="7">
    <location>
        <begin position="162"/>
        <end position="182"/>
    </location>
</feature>
<proteinExistence type="inferred from homology"/>
<feature type="transmembrane region" description="Helical" evidence="7">
    <location>
        <begin position="6"/>
        <end position="26"/>
    </location>
</feature>
<feature type="transmembrane region" description="Helical" evidence="7">
    <location>
        <begin position="243"/>
        <end position="264"/>
    </location>
</feature>
<dbReference type="GO" id="GO:0005412">
    <property type="term" value="F:D-glucose:sodium symporter activity"/>
    <property type="evidence" value="ECO:0007669"/>
    <property type="project" value="TreeGrafter"/>
</dbReference>
<dbReference type="PANTHER" id="PTHR11819">
    <property type="entry name" value="SOLUTE CARRIER FAMILY 5"/>
    <property type="match status" value="1"/>
</dbReference>
<feature type="transmembrane region" description="Helical" evidence="7">
    <location>
        <begin position="189"/>
        <end position="209"/>
    </location>
</feature>
<dbReference type="HOGENOM" id="CLU_019510_0_0_0"/>
<feature type="transmembrane region" description="Helical" evidence="7">
    <location>
        <begin position="570"/>
        <end position="589"/>
    </location>
</feature>
<comment type="similarity">
    <text evidence="2 6">Belongs to the sodium:solute symporter (SSF) (TC 2.A.21) family.</text>
</comment>
<evidence type="ECO:0000256" key="7">
    <source>
        <dbReference type="SAM" id="Phobius"/>
    </source>
</evidence>
<dbReference type="AlphaFoldDB" id="Q01S57"/>
<organism evidence="8">
    <name type="scientific">Solibacter usitatus (strain Ellin6076)</name>
    <dbReference type="NCBI Taxonomy" id="234267"/>
    <lineage>
        <taxon>Bacteria</taxon>
        <taxon>Pseudomonadati</taxon>
        <taxon>Acidobacteriota</taxon>
        <taxon>Terriglobia</taxon>
        <taxon>Bryobacterales</taxon>
        <taxon>Solibacteraceae</taxon>
        <taxon>Candidatus Solibacter</taxon>
    </lineage>
</organism>